<feature type="compositionally biased region" description="Basic and acidic residues" evidence="1">
    <location>
        <begin position="34"/>
        <end position="46"/>
    </location>
</feature>
<feature type="region of interest" description="Disordered" evidence="1">
    <location>
        <begin position="72"/>
        <end position="124"/>
    </location>
</feature>
<feature type="compositionally biased region" description="Basic and acidic residues" evidence="1">
    <location>
        <begin position="90"/>
        <end position="102"/>
    </location>
</feature>
<gene>
    <name evidence="2" type="ORF">PDIGIT_LOCUS6026</name>
</gene>
<organism evidence="2 3">
    <name type="scientific">Periconia digitata</name>
    <dbReference type="NCBI Taxonomy" id="1303443"/>
    <lineage>
        <taxon>Eukaryota</taxon>
        <taxon>Fungi</taxon>
        <taxon>Dikarya</taxon>
        <taxon>Ascomycota</taxon>
        <taxon>Pezizomycotina</taxon>
        <taxon>Dothideomycetes</taxon>
        <taxon>Pleosporomycetidae</taxon>
        <taxon>Pleosporales</taxon>
        <taxon>Massarineae</taxon>
        <taxon>Periconiaceae</taxon>
        <taxon>Periconia</taxon>
    </lineage>
</organism>
<sequence length="376" mass="42311">MTGRWTRGMGPSPFDLPGRSNSQANRVRGGQGGRDGHGGHGGRGDHQGPQGHYYGEDNSEWGLSTPYYWPSPMLYPPGPSPSHSASPSLEDSRGESSRELPRKRFRYKDRPTVPNNPEMFRPPRHYTDQSKLPEGAARQLCMNCFLPSSPGHNHRSCNKQCALCGTTGHHGQVCPHLYLSWSYHNKIGSRPVKNQEIRIRPTELEVTQLLQAGHDWAAKIKPVSELRAAAELEREEQEDLPANADRQAKTLQDKELEREEKEELPANADEQAKKQDKELELRVQMLQEETARLQRIVRELQAWKEDSAPMAMDEKMEEANADDAWKEDSAPMAMDGKMEEANADDLFDKHVKEAKAKLLFAKRGVENLEAVFGTSG</sequence>
<accession>A0A9W4XU65</accession>
<feature type="region of interest" description="Disordered" evidence="1">
    <location>
        <begin position="253"/>
        <end position="273"/>
    </location>
</feature>
<dbReference type="EMBL" id="CAOQHR010000004">
    <property type="protein sequence ID" value="CAI6332992.1"/>
    <property type="molecule type" value="Genomic_DNA"/>
</dbReference>
<dbReference type="Proteomes" id="UP001152607">
    <property type="component" value="Unassembled WGS sequence"/>
</dbReference>
<evidence type="ECO:0000256" key="1">
    <source>
        <dbReference type="SAM" id="MobiDB-lite"/>
    </source>
</evidence>
<evidence type="ECO:0000313" key="3">
    <source>
        <dbReference type="Proteomes" id="UP001152607"/>
    </source>
</evidence>
<proteinExistence type="predicted"/>
<dbReference type="AlphaFoldDB" id="A0A9W4XU65"/>
<comment type="caution">
    <text evidence="2">The sequence shown here is derived from an EMBL/GenBank/DDBJ whole genome shotgun (WGS) entry which is preliminary data.</text>
</comment>
<reference evidence="2" key="1">
    <citation type="submission" date="2023-01" db="EMBL/GenBank/DDBJ databases">
        <authorList>
            <person name="Van Ghelder C."/>
            <person name="Rancurel C."/>
        </authorList>
    </citation>
    <scope>NUCLEOTIDE SEQUENCE</scope>
    <source>
        <strain evidence="2">CNCM I-4278</strain>
    </source>
</reference>
<feature type="region of interest" description="Disordered" evidence="1">
    <location>
        <begin position="1"/>
        <end position="57"/>
    </location>
</feature>
<evidence type="ECO:0000313" key="2">
    <source>
        <dbReference type="EMBL" id="CAI6332992.1"/>
    </source>
</evidence>
<name>A0A9W4XU65_9PLEO</name>
<keyword evidence="3" id="KW-1185">Reference proteome</keyword>
<protein>
    <submittedName>
        <fullName evidence="2">Uncharacterized protein</fullName>
    </submittedName>
</protein>